<name>A0ACC0VDH5_9HYPO</name>
<gene>
    <name evidence="1" type="ORF">N3K66_000047</name>
</gene>
<evidence type="ECO:0000313" key="1">
    <source>
        <dbReference type="EMBL" id="KAI9903518.1"/>
    </source>
</evidence>
<keyword evidence="2" id="KW-1185">Reference proteome</keyword>
<dbReference type="EMBL" id="CM047940">
    <property type="protein sequence ID" value="KAI9903518.1"/>
    <property type="molecule type" value="Genomic_DNA"/>
</dbReference>
<sequence>MASAADPGLAPPLDKERHVKYWQRCYGSYLPSPYTASDSTRLTWACFIVSALDLLSAPPPPGNDRARIRAWVLGLQHPGGGFCGSPAHAYAGQGAARGDANLAATFFALILLATTAAEAGTAFRGVDRGRTLRWLARLQRADGSFGQNLWEDEAVGGRDMRHSYLAACVRWMLRGDVKEGDEAWEPDINVETMVGHIRRVQTYDGGLSESSKNESHAGYAYCAIGALALLDRPSDPSATPIGTALEQGIGNREALLKFLAGRQFAYQAQAEEEAENAEEDEQDAAENVNYIEAQLGSLGPSSGDDAGEPSSSSSSSSSLPPCKHVGYNGRWNKKADTCYYWWVAGTLAMLGRPSLAGGDPGSRRFVLEVTQHRIGGFAKNAGGPPDIYHSYLGLAALATAGAEREGLKAFDVGLCCTQETTAKIVRARDGLLEAGRGKNESIWRDDGFWG</sequence>
<dbReference type="Proteomes" id="UP001163324">
    <property type="component" value="Chromosome 1"/>
</dbReference>
<comment type="caution">
    <text evidence="1">The sequence shown here is derived from an EMBL/GenBank/DDBJ whole genome shotgun (WGS) entry which is preliminary data.</text>
</comment>
<reference evidence="1" key="1">
    <citation type="submission" date="2022-10" db="EMBL/GenBank/DDBJ databases">
        <title>Complete Genome of Trichothecium roseum strain YXFP-22015, a Plant Pathogen Isolated from Citrus.</title>
        <authorList>
            <person name="Wang Y."/>
            <person name="Zhu L."/>
        </authorList>
    </citation>
    <scope>NUCLEOTIDE SEQUENCE</scope>
    <source>
        <strain evidence="1">YXFP-22015</strain>
    </source>
</reference>
<proteinExistence type="predicted"/>
<evidence type="ECO:0000313" key="2">
    <source>
        <dbReference type="Proteomes" id="UP001163324"/>
    </source>
</evidence>
<organism evidence="1 2">
    <name type="scientific">Trichothecium roseum</name>
    <dbReference type="NCBI Taxonomy" id="47278"/>
    <lineage>
        <taxon>Eukaryota</taxon>
        <taxon>Fungi</taxon>
        <taxon>Dikarya</taxon>
        <taxon>Ascomycota</taxon>
        <taxon>Pezizomycotina</taxon>
        <taxon>Sordariomycetes</taxon>
        <taxon>Hypocreomycetidae</taxon>
        <taxon>Hypocreales</taxon>
        <taxon>Hypocreales incertae sedis</taxon>
        <taxon>Trichothecium</taxon>
    </lineage>
</organism>
<accession>A0ACC0VDH5</accession>
<protein>
    <submittedName>
        <fullName evidence="1">Uncharacterized protein</fullName>
    </submittedName>
</protein>